<evidence type="ECO:0000256" key="3">
    <source>
        <dbReference type="ARBA" id="ARBA00022989"/>
    </source>
</evidence>
<organism evidence="8 9">
    <name type="scientific">Tenebrio molitor</name>
    <name type="common">Yellow mealworm beetle</name>
    <dbReference type="NCBI Taxonomy" id="7067"/>
    <lineage>
        <taxon>Eukaryota</taxon>
        <taxon>Metazoa</taxon>
        <taxon>Ecdysozoa</taxon>
        <taxon>Arthropoda</taxon>
        <taxon>Hexapoda</taxon>
        <taxon>Insecta</taxon>
        <taxon>Pterygota</taxon>
        <taxon>Neoptera</taxon>
        <taxon>Endopterygota</taxon>
        <taxon>Coleoptera</taxon>
        <taxon>Polyphaga</taxon>
        <taxon>Cucujiformia</taxon>
        <taxon>Tenebrionidae</taxon>
        <taxon>Tenebrio</taxon>
    </lineage>
</organism>
<dbReference type="Pfam" id="PF00909">
    <property type="entry name" value="Ammonium_transp"/>
    <property type="match status" value="1"/>
</dbReference>
<feature type="domain" description="Ammonium transporter AmtB-like" evidence="7">
    <location>
        <begin position="9"/>
        <end position="64"/>
    </location>
</feature>
<sequence length="178" mass="19331">MTFVENAETGGGWYLLGVQSLACICLLSWGIVTSIILLWSINKFVTIRMEVHAELLGADLTEHSVKHGNVGVSRAISVLGPVLDPSDVQGLDNVGTNPMHEKNLNHVKNLSRKKRYKFSRILRDVTRNRNLGINIAQNLFPKRAKRKSAPRQDTSGGKGGAAAAVGDVGAPTHIAWVN</sequence>
<feature type="region of interest" description="Disordered" evidence="5">
    <location>
        <begin position="142"/>
        <end position="164"/>
    </location>
</feature>
<evidence type="ECO:0000256" key="5">
    <source>
        <dbReference type="SAM" id="MobiDB-lite"/>
    </source>
</evidence>
<evidence type="ECO:0000256" key="2">
    <source>
        <dbReference type="ARBA" id="ARBA00022692"/>
    </source>
</evidence>
<name>A0A8J6HJ14_TENMO</name>
<evidence type="ECO:0000313" key="8">
    <source>
        <dbReference type="EMBL" id="KAH0814991.1"/>
    </source>
</evidence>
<keyword evidence="3 6" id="KW-1133">Transmembrane helix</keyword>
<dbReference type="GO" id="GO:0008519">
    <property type="term" value="F:ammonium channel activity"/>
    <property type="evidence" value="ECO:0007669"/>
    <property type="project" value="InterPro"/>
</dbReference>
<evidence type="ECO:0000256" key="4">
    <source>
        <dbReference type="ARBA" id="ARBA00023136"/>
    </source>
</evidence>
<dbReference type="AlphaFoldDB" id="A0A8J6HJ14"/>
<dbReference type="InterPro" id="IPR029020">
    <property type="entry name" value="Ammonium/urea_transptr"/>
</dbReference>
<feature type="transmembrane region" description="Helical" evidence="6">
    <location>
        <begin position="12"/>
        <end position="39"/>
    </location>
</feature>
<dbReference type="PANTHER" id="PTHR11730">
    <property type="entry name" value="AMMONIUM TRANSPORTER"/>
    <property type="match status" value="1"/>
</dbReference>
<comment type="subcellular location">
    <subcellularLocation>
        <location evidence="1">Membrane</location>
        <topology evidence="1">Multi-pass membrane protein</topology>
    </subcellularLocation>
</comment>
<reference evidence="8" key="1">
    <citation type="journal article" date="2020" name="J Insects Food Feed">
        <title>The yellow mealworm (Tenebrio molitor) genome: a resource for the emerging insects as food and feed industry.</title>
        <authorList>
            <person name="Eriksson T."/>
            <person name="Andere A."/>
            <person name="Kelstrup H."/>
            <person name="Emery V."/>
            <person name="Picard C."/>
        </authorList>
    </citation>
    <scope>NUCLEOTIDE SEQUENCE</scope>
    <source>
        <strain evidence="8">Stoneville</strain>
        <tissue evidence="8">Whole head</tissue>
    </source>
</reference>
<evidence type="ECO:0000259" key="7">
    <source>
        <dbReference type="Pfam" id="PF00909"/>
    </source>
</evidence>
<proteinExistence type="predicted"/>
<comment type="caution">
    <text evidence="8">The sequence shown here is derived from an EMBL/GenBank/DDBJ whole genome shotgun (WGS) entry which is preliminary data.</text>
</comment>
<dbReference type="EMBL" id="JABDTM020023682">
    <property type="protein sequence ID" value="KAH0814991.1"/>
    <property type="molecule type" value="Genomic_DNA"/>
</dbReference>
<keyword evidence="9" id="KW-1185">Reference proteome</keyword>
<dbReference type="Gene3D" id="1.10.3430.10">
    <property type="entry name" value="Ammonium transporter AmtB like domains"/>
    <property type="match status" value="1"/>
</dbReference>
<dbReference type="GO" id="GO:0097272">
    <property type="term" value="P:ammonium homeostasis"/>
    <property type="evidence" value="ECO:0007669"/>
    <property type="project" value="TreeGrafter"/>
</dbReference>
<gene>
    <name evidence="8" type="ORF">GEV33_007801</name>
</gene>
<dbReference type="PANTHER" id="PTHR11730:SF58">
    <property type="entry name" value="AMMONIUM TRANSPORTER"/>
    <property type="match status" value="1"/>
</dbReference>
<keyword evidence="4 6" id="KW-0472">Membrane</keyword>
<keyword evidence="2 6" id="KW-0812">Transmembrane</keyword>
<accession>A0A8J6HJ14</accession>
<dbReference type="Proteomes" id="UP000719412">
    <property type="component" value="Unassembled WGS sequence"/>
</dbReference>
<dbReference type="InterPro" id="IPR024041">
    <property type="entry name" value="NH4_transpt_AmtB-like_dom"/>
</dbReference>
<reference evidence="8" key="2">
    <citation type="submission" date="2021-08" db="EMBL/GenBank/DDBJ databases">
        <authorList>
            <person name="Eriksson T."/>
        </authorList>
    </citation>
    <scope>NUCLEOTIDE SEQUENCE</scope>
    <source>
        <strain evidence="8">Stoneville</strain>
        <tissue evidence="8">Whole head</tissue>
    </source>
</reference>
<evidence type="ECO:0000256" key="1">
    <source>
        <dbReference type="ARBA" id="ARBA00004141"/>
    </source>
</evidence>
<evidence type="ECO:0000256" key="6">
    <source>
        <dbReference type="SAM" id="Phobius"/>
    </source>
</evidence>
<evidence type="ECO:0000313" key="9">
    <source>
        <dbReference type="Proteomes" id="UP000719412"/>
    </source>
</evidence>
<dbReference type="GO" id="GO:0005886">
    <property type="term" value="C:plasma membrane"/>
    <property type="evidence" value="ECO:0007669"/>
    <property type="project" value="TreeGrafter"/>
</dbReference>
<protein>
    <recommendedName>
        <fullName evidence="7">Ammonium transporter AmtB-like domain-containing protein</fullName>
    </recommendedName>
</protein>